<name>A0A1E7KZA4_9ACTN</name>
<keyword evidence="2" id="KW-1185">Reference proteome</keyword>
<dbReference type="RefSeq" id="WP_070018739.1">
    <property type="nucleotide sequence ID" value="NZ_LJGW01000377.1"/>
</dbReference>
<dbReference type="EMBL" id="LJGW01000377">
    <property type="protein sequence ID" value="OEV09259.1"/>
    <property type="molecule type" value="Genomic_DNA"/>
</dbReference>
<protein>
    <submittedName>
        <fullName evidence="1">Uncharacterized protein</fullName>
    </submittedName>
</protein>
<gene>
    <name evidence="1" type="ORF">AN218_22655</name>
</gene>
<dbReference type="AlphaFoldDB" id="A0A1E7KZA4"/>
<reference evidence="1 2" key="1">
    <citation type="journal article" date="2016" name="Front. Microbiol.">
        <title>Comparative Genomics Analysis of Streptomyces Species Reveals Their Adaptation to the Marine Environment and Their Diversity at the Genomic Level.</title>
        <authorList>
            <person name="Tian X."/>
            <person name="Zhang Z."/>
            <person name="Yang T."/>
            <person name="Chen M."/>
            <person name="Li J."/>
            <person name="Chen F."/>
            <person name="Yang J."/>
            <person name="Li W."/>
            <person name="Zhang B."/>
            <person name="Zhang Z."/>
            <person name="Wu J."/>
            <person name="Zhang C."/>
            <person name="Long L."/>
            <person name="Xiao J."/>
        </authorList>
    </citation>
    <scope>NUCLEOTIDE SEQUENCE [LARGE SCALE GENOMIC DNA]</scope>
    <source>
        <strain evidence="1 2">SCSIO 10429</strain>
    </source>
</reference>
<comment type="caution">
    <text evidence="1">The sequence shown here is derived from an EMBL/GenBank/DDBJ whole genome shotgun (WGS) entry which is preliminary data.</text>
</comment>
<evidence type="ECO:0000313" key="2">
    <source>
        <dbReference type="Proteomes" id="UP000176005"/>
    </source>
</evidence>
<dbReference type="Proteomes" id="UP000176005">
    <property type="component" value="Unassembled WGS sequence"/>
</dbReference>
<dbReference type="PATRIC" id="fig|518642.10.peg.4776"/>
<sequence length="146" mass="15593">MPTGSPEDGLISLADFFQDPANYAPRHAAPAVPDRAVDPDTTAPSVFDPATRRVRVMSGKCTTCIGRRGTQLSDERRRELLGLGPDGSYDEGWTVCHATLPDNPANTANLPPSVCAWIAQHPLAAPRSLAMRIAAALGIDYIDPQT</sequence>
<organism evidence="1 2">
    <name type="scientific">Streptomyces nanshensis</name>
    <dbReference type="NCBI Taxonomy" id="518642"/>
    <lineage>
        <taxon>Bacteria</taxon>
        <taxon>Bacillati</taxon>
        <taxon>Actinomycetota</taxon>
        <taxon>Actinomycetes</taxon>
        <taxon>Kitasatosporales</taxon>
        <taxon>Streptomycetaceae</taxon>
        <taxon>Streptomyces</taxon>
    </lineage>
</organism>
<proteinExistence type="predicted"/>
<evidence type="ECO:0000313" key="1">
    <source>
        <dbReference type="EMBL" id="OEV09259.1"/>
    </source>
</evidence>
<accession>A0A1E7KZA4</accession>